<dbReference type="GO" id="GO:0004029">
    <property type="term" value="F:aldehyde dehydrogenase (NAD+) activity"/>
    <property type="evidence" value="ECO:0007669"/>
    <property type="project" value="TreeGrafter"/>
</dbReference>
<dbReference type="InterPro" id="IPR016162">
    <property type="entry name" value="Ald_DH_N"/>
</dbReference>
<reference evidence="2 3" key="1">
    <citation type="submission" date="2014-04" db="EMBL/GenBank/DDBJ databases">
        <title>Whole genome shotgun sequence of Geobacillus caldoxylosilyticus NBRC 107762.</title>
        <authorList>
            <person name="Hosoyama A."/>
            <person name="Hosoyama Y."/>
            <person name="Katano-Makiyama Y."/>
            <person name="Tsuchikane K."/>
            <person name="Ohji S."/>
            <person name="Ichikawa N."/>
            <person name="Yamazoe A."/>
            <person name="Fujita N."/>
        </authorList>
    </citation>
    <scope>NUCLEOTIDE SEQUENCE [LARGE SCALE GENOMIC DNA]</scope>
    <source>
        <strain evidence="2 3">NBRC 107762</strain>
    </source>
</reference>
<dbReference type="SUPFAM" id="SSF53720">
    <property type="entry name" value="ALDH-like"/>
    <property type="match status" value="1"/>
</dbReference>
<gene>
    <name evidence="2" type="ORF">GCA01S_058_00180</name>
</gene>
<evidence type="ECO:0000256" key="1">
    <source>
        <dbReference type="ARBA" id="ARBA00023002"/>
    </source>
</evidence>
<dbReference type="AlphaFoldDB" id="A0A023DIM5"/>
<dbReference type="Proteomes" id="UP000023561">
    <property type="component" value="Unassembled WGS sequence"/>
</dbReference>
<dbReference type="PANTHER" id="PTHR43570:SF16">
    <property type="entry name" value="ALDEHYDE DEHYDROGENASE TYPE III, ISOFORM Q"/>
    <property type="match status" value="1"/>
</dbReference>
<evidence type="ECO:0008006" key="4">
    <source>
        <dbReference type="Google" id="ProtNLM"/>
    </source>
</evidence>
<dbReference type="GO" id="GO:0006081">
    <property type="term" value="P:aldehyde metabolic process"/>
    <property type="evidence" value="ECO:0007669"/>
    <property type="project" value="InterPro"/>
</dbReference>
<dbReference type="InterPro" id="IPR016161">
    <property type="entry name" value="Ald_DH/histidinol_DH"/>
</dbReference>
<protein>
    <recommendedName>
        <fullName evidence="4">Aldehyde dehydrogenase</fullName>
    </recommendedName>
</protein>
<dbReference type="Gene3D" id="3.40.605.10">
    <property type="entry name" value="Aldehyde Dehydrogenase, Chain A, domain 1"/>
    <property type="match status" value="1"/>
</dbReference>
<proteinExistence type="predicted"/>
<keyword evidence="1" id="KW-0560">Oxidoreductase</keyword>
<dbReference type="GO" id="GO:0005737">
    <property type="term" value="C:cytoplasm"/>
    <property type="evidence" value="ECO:0007669"/>
    <property type="project" value="TreeGrafter"/>
</dbReference>
<dbReference type="EMBL" id="BAWO01000058">
    <property type="protein sequence ID" value="GAJ41130.1"/>
    <property type="molecule type" value="Genomic_DNA"/>
</dbReference>
<dbReference type="Gene3D" id="3.40.309.10">
    <property type="entry name" value="Aldehyde Dehydrogenase, Chain A, domain 2"/>
    <property type="match status" value="1"/>
</dbReference>
<evidence type="ECO:0000313" key="2">
    <source>
        <dbReference type="EMBL" id="GAJ41130.1"/>
    </source>
</evidence>
<keyword evidence="3" id="KW-1185">Reference proteome</keyword>
<dbReference type="PANTHER" id="PTHR43570">
    <property type="entry name" value="ALDEHYDE DEHYDROGENASE"/>
    <property type="match status" value="1"/>
</dbReference>
<sequence>MQQAVLERVSFGGCINDTLMHITMPYLPIGGVGQSGFGAYHGKASFDAFSHYKSILKQTTVWDIAVRYPNYPKALQWVKRLLK</sequence>
<name>A0A023DIM5_9BACL</name>
<dbReference type="InterPro" id="IPR016163">
    <property type="entry name" value="Ald_DH_C"/>
</dbReference>
<accession>A0A023DIM5</accession>
<dbReference type="InterPro" id="IPR012394">
    <property type="entry name" value="Aldehyde_DH_NAD(P)"/>
</dbReference>
<evidence type="ECO:0000313" key="3">
    <source>
        <dbReference type="Proteomes" id="UP000023561"/>
    </source>
</evidence>
<comment type="caution">
    <text evidence="2">The sequence shown here is derived from an EMBL/GenBank/DDBJ whole genome shotgun (WGS) entry which is preliminary data.</text>
</comment>
<organism evidence="2 3">
    <name type="scientific">Parageobacillus caldoxylosilyticus NBRC 107762</name>
    <dbReference type="NCBI Taxonomy" id="1220594"/>
    <lineage>
        <taxon>Bacteria</taxon>
        <taxon>Bacillati</taxon>
        <taxon>Bacillota</taxon>
        <taxon>Bacilli</taxon>
        <taxon>Bacillales</taxon>
        <taxon>Anoxybacillaceae</taxon>
        <taxon>Saccharococcus</taxon>
    </lineage>
</organism>